<evidence type="ECO:0000256" key="4">
    <source>
        <dbReference type="ARBA" id="ARBA00022598"/>
    </source>
</evidence>
<keyword evidence="6 11" id="KW-0332">GMP biosynthesis</keyword>
<dbReference type="GO" id="GO:0003921">
    <property type="term" value="F:GMP synthase activity"/>
    <property type="evidence" value="ECO:0007669"/>
    <property type="project" value="InterPro"/>
</dbReference>
<evidence type="ECO:0000259" key="12">
    <source>
        <dbReference type="PROSITE" id="PS51553"/>
    </source>
</evidence>
<dbReference type="Pfam" id="PF00117">
    <property type="entry name" value="GATase"/>
    <property type="match status" value="1"/>
</dbReference>
<dbReference type="SUPFAM" id="SSF52317">
    <property type="entry name" value="Class I glutamine amidotransferase-like"/>
    <property type="match status" value="1"/>
</dbReference>
<dbReference type="EC" id="6.3.5.2" evidence="3"/>
<dbReference type="Gene3D" id="3.40.50.880">
    <property type="match status" value="1"/>
</dbReference>
<evidence type="ECO:0000313" key="14">
    <source>
        <dbReference type="Proteomes" id="UP000249762"/>
    </source>
</evidence>
<keyword evidence="8 11" id="KW-0067">ATP-binding</keyword>
<dbReference type="OrthoDB" id="9802219at2"/>
<comment type="function">
    <text evidence="1">Catalyzes the synthesis of GMP from XMP.</text>
</comment>
<evidence type="ECO:0000256" key="2">
    <source>
        <dbReference type="ARBA" id="ARBA00005153"/>
    </source>
</evidence>
<dbReference type="Gene3D" id="3.30.300.10">
    <property type="match status" value="1"/>
</dbReference>
<dbReference type="PROSITE" id="PS51273">
    <property type="entry name" value="GATASE_TYPE_1"/>
    <property type="match status" value="1"/>
</dbReference>
<organism evidence="13 14">
    <name type="scientific">Mycoplasma wenyonii</name>
    <dbReference type="NCBI Taxonomy" id="65123"/>
    <lineage>
        <taxon>Bacteria</taxon>
        <taxon>Bacillati</taxon>
        <taxon>Mycoplasmatota</taxon>
        <taxon>Mollicutes</taxon>
        <taxon>Mycoplasmataceae</taxon>
        <taxon>Mycoplasma</taxon>
    </lineage>
</organism>
<dbReference type="InterPro" id="IPR029062">
    <property type="entry name" value="Class_I_gatase-like"/>
</dbReference>
<dbReference type="PANTHER" id="PTHR11922">
    <property type="entry name" value="GMP SYNTHASE-RELATED"/>
    <property type="match status" value="1"/>
</dbReference>
<dbReference type="AlphaFoldDB" id="A0A328PNV4"/>
<dbReference type="InterPro" id="IPR001674">
    <property type="entry name" value="GMP_synth_C"/>
</dbReference>
<evidence type="ECO:0000256" key="7">
    <source>
        <dbReference type="ARBA" id="ARBA00022755"/>
    </source>
</evidence>
<evidence type="ECO:0000256" key="1">
    <source>
        <dbReference type="ARBA" id="ARBA00002332"/>
    </source>
</evidence>
<evidence type="ECO:0000256" key="11">
    <source>
        <dbReference type="PROSITE-ProRule" id="PRU00886"/>
    </source>
</evidence>
<dbReference type="GO" id="GO:0005829">
    <property type="term" value="C:cytosol"/>
    <property type="evidence" value="ECO:0007669"/>
    <property type="project" value="TreeGrafter"/>
</dbReference>
<keyword evidence="7 11" id="KW-0658">Purine biosynthesis</keyword>
<sequence>MSSQNLRELLLIDLGSQYSPVLERKLNQFKLGIHKLSVDSEVIPHPSFNFSNYKSVVISGSPFSVVEFSKTPFFNWIKTQLIDSQDTPILGICFGMQLIHQVFNGSVSPELGPCYGEIEVVRERDHPFFYNVPFKFRGWASFTDSVTRLGSGFFSLATGEGKNLIASHVSKPIYTIQYHPELDESEFGEQLIRNFLSISGFDIQLIDSAYLSSKSENLLSILTKEYAEQLMGKKILIAVSGGLDSSVLIHFLKNMVLAGDIYPIYISTGLYPKHYEEKVINYFSKKFSNFKVINWEDSVFEELKGVKNAEQKRKIISEKYWKSICLVAEELKQKGVSVFAQGTLCSDKVESGKGGQESDTIKSHHNVLHSEELKELELIEPFSNIFKDQVRELGSQLHLSTFWLSKQPFPGPGLAIRVIGEVTKEKVELLGSIQQFIEQEFQEEGLERYSDQYFPILLSDKAVGVKGDQRILGYSIVLRAIKTKDFMSASVSPISINELIALGNKIVSSFPAVSRVLYDLTTKPGGTIEWE</sequence>
<keyword evidence="9" id="KW-0315">Glutamine amidotransferase</keyword>
<evidence type="ECO:0000256" key="6">
    <source>
        <dbReference type="ARBA" id="ARBA00022749"/>
    </source>
</evidence>
<reference evidence="14" key="1">
    <citation type="submission" date="2018-06" db="EMBL/GenBank/DDBJ databases">
        <authorList>
            <person name="Martinez Ocampo F."/>
            <person name="Quiroz Castaneda R.E."/>
            <person name="Rojas Lopez X."/>
        </authorList>
    </citation>
    <scope>NUCLEOTIDE SEQUENCE [LARGE SCALE GENOMIC DNA]</scope>
    <source>
        <strain evidence="14">INIFAP02</strain>
    </source>
</reference>
<comment type="pathway">
    <text evidence="2">Purine metabolism; GMP biosynthesis; GMP from XMP (L-Gln route): step 1/1.</text>
</comment>
<gene>
    <name evidence="13" type="ORF">DNK47_03135</name>
</gene>
<dbReference type="InterPro" id="IPR014729">
    <property type="entry name" value="Rossmann-like_a/b/a_fold"/>
</dbReference>
<dbReference type="SUPFAM" id="SSF54810">
    <property type="entry name" value="GMP synthetase C-terminal dimerisation domain"/>
    <property type="match status" value="1"/>
</dbReference>
<evidence type="ECO:0000313" key="13">
    <source>
        <dbReference type="EMBL" id="RAO94796.1"/>
    </source>
</evidence>
<evidence type="ECO:0000256" key="9">
    <source>
        <dbReference type="ARBA" id="ARBA00022962"/>
    </source>
</evidence>
<feature type="binding site" evidence="11">
    <location>
        <begin position="240"/>
        <end position="246"/>
    </location>
    <ligand>
        <name>ATP</name>
        <dbReference type="ChEBI" id="CHEBI:30616"/>
    </ligand>
</feature>
<keyword evidence="5 11" id="KW-0547">Nucleotide-binding</keyword>
<comment type="caution">
    <text evidence="13">The sequence shown here is derived from an EMBL/GenBank/DDBJ whole genome shotgun (WGS) entry which is preliminary data.</text>
</comment>
<evidence type="ECO:0000256" key="3">
    <source>
        <dbReference type="ARBA" id="ARBA00012746"/>
    </source>
</evidence>
<dbReference type="InterPro" id="IPR025777">
    <property type="entry name" value="GMPS_ATP_PPase_dom"/>
</dbReference>
<proteinExistence type="predicted"/>
<dbReference type="SUPFAM" id="SSF52402">
    <property type="entry name" value="Adenine nucleotide alpha hydrolases-like"/>
    <property type="match status" value="1"/>
</dbReference>
<feature type="domain" description="GMPS ATP-PPase" evidence="12">
    <location>
        <begin position="213"/>
        <end position="406"/>
    </location>
</feature>
<dbReference type="UniPathway" id="UPA00189">
    <property type="reaction ID" value="UER00296"/>
</dbReference>
<keyword evidence="4" id="KW-0436">Ligase</keyword>
<evidence type="ECO:0000256" key="10">
    <source>
        <dbReference type="ARBA" id="ARBA00031356"/>
    </source>
</evidence>
<accession>A0A328PNV4</accession>
<evidence type="ECO:0000256" key="8">
    <source>
        <dbReference type="ARBA" id="ARBA00022840"/>
    </source>
</evidence>
<dbReference type="Pfam" id="PF00958">
    <property type="entry name" value="GMP_synt_C"/>
    <property type="match status" value="1"/>
</dbReference>
<dbReference type="GO" id="GO:0005524">
    <property type="term" value="F:ATP binding"/>
    <property type="evidence" value="ECO:0007669"/>
    <property type="project" value="UniProtKB-UniRule"/>
</dbReference>
<dbReference type="PROSITE" id="PS51553">
    <property type="entry name" value="GMPS_ATP_PPASE"/>
    <property type="match status" value="1"/>
</dbReference>
<dbReference type="Proteomes" id="UP000249762">
    <property type="component" value="Unassembled WGS sequence"/>
</dbReference>
<dbReference type="EMBL" id="QKVO01000021">
    <property type="protein sequence ID" value="RAO94796.1"/>
    <property type="molecule type" value="Genomic_DNA"/>
</dbReference>
<dbReference type="PANTHER" id="PTHR11922:SF2">
    <property type="entry name" value="GMP SYNTHASE [GLUTAMINE-HYDROLYZING]"/>
    <property type="match status" value="1"/>
</dbReference>
<keyword evidence="14" id="KW-1185">Reference proteome</keyword>
<protein>
    <recommendedName>
        <fullName evidence="3">GMP synthase (glutamine-hydrolyzing)</fullName>
        <ecNumber evidence="3">6.3.5.2</ecNumber>
    </recommendedName>
    <alternativeName>
        <fullName evidence="10">Glutamine amidotransferase</fullName>
    </alternativeName>
</protein>
<dbReference type="InterPro" id="IPR017926">
    <property type="entry name" value="GATASE"/>
</dbReference>
<evidence type="ECO:0000256" key="5">
    <source>
        <dbReference type="ARBA" id="ARBA00022741"/>
    </source>
</evidence>
<dbReference type="Gene3D" id="3.40.50.620">
    <property type="entry name" value="HUPs"/>
    <property type="match status" value="1"/>
</dbReference>
<name>A0A328PNV4_9MOLU</name>